<dbReference type="EMBL" id="AZMM01010494">
    <property type="protein sequence ID" value="ETJ35103.1"/>
    <property type="molecule type" value="Genomic_DNA"/>
</dbReference>
<proteinExistence type="predicted"/>
<protein>
    <submittedName>
        <fullName evidence="1">Uncharacterized protein</fullName>
    </submittedName>
</protein>
<sequence length="73" mass="8302">ALFNSRQVISCAGERHQKRTSLITTHLKRHTARLPYKLPLKWPMAPVYDRWQIQKREDCCGIAGTAPISGSVL</sequence>
<gene>
    <name evidence="1" type="ORF">Q604_UNBC10494G0001</name>
</gene>
<dbReference type="AlphaFoldDB" id="W1XXP2"/>
<organism evidence="1">
    <name type="scientific">human gut metagenome</name>
    <dbReference type="NCBI Taxonomy" id="408170"/>
    <lineage>
        <taxon>unclassified sequences</taxon>
        <taxon>metagenomes</taxon>
        <taxon>organismal metagenomes</taxon>
    </lineage>
</organism>
<feature type="non-terminal residue" evidence="1">
    <location>
        <position position="73"/>
    </location>
</feature>
<name>W1XXP2_9ZZZZ</name>
<evidence type="ECO:0000313" key="1">
    <source>
        <dbReference type="EMBL" id="ETJ35103.1"/>
    </source>
</evidence>
<reference evidence="1" key="1">
    <citation type="submission" date="2013-12" db="EMBL/GenBank/DDBJ databases">
        <title>A Varibaculum cambriense genome reconstructed from a premature infant gut community with otherwise low bacterial novelty that shifts toward anaerobic metabolism during the third week of life.</title>
        <authorList>
            <person name="Brown C.T."/>
            <person name="Sharon I."/>
            <person name="Thomas B.C."/>
            <person name="Castelle C.J."/>
            <person name="Morowitz M.J."/>
            <person name="Banfield J.F."/>
        </authorList>
    </citation>
    <scope>NUCLEOTIDE SEQUENCE</scope>
</reference>
<accession>W1XXP2</accession>
<feature type="non-terminal residue" evidence="1">
    <location>
        <position position="1"/>
    </location>
</feature>
<comment type="caution">
    <text evidence="1">The sequence shown here is derived from an EMBL/GenBank/DDBJ whole genome shotgun (WGS) entry which is preliminary data.</text>
</comment>